<feature type="chain" id="PRO_5019558988" evidence="2">
    <location>
        <begin position="28"/>
        <end position="106"/>
    </location>
</feature>
<dbReference type="RefSeq" id="WP_127726786.1">
    <property type="nucleotide sequence ID" value="NZ_SACP01000001.1"/>
</dbReference>
<protein>
    <submittedName>
        <fullName evidence="3">Uncharacterized protein</fullName>
    </submittedName>
</protein>
<sequence length="106" mass="11536">MLRKPHRVLAALFAPCLVALLSATADASPRQRRIEACSQARSDGERQERGCWRLRHETGAGFAVHGGAPVAGFYADAPADRESAESRAAQRRRDWTRARALAGAQP</sequence>
<keyword evidence="4" id="KW-1185">Reference proteome</keyword>
<dbReference type="OrthoDB" id="8005883at2"/>
<dbReference type="Proteomes" id="UP000286997">
    <property type="component" value="Unassembled WGS sequence"/>
</dbReference>
<dbReference type="EMBL" id="SACP01000001">
    <property type="protein sequence ID" value="RVU21543.1"/>
    <property type="molecule type" value="Genomic_DNA"/>
</dbReference>
<evidence type="ECO:0000313" key="3">
    <source>
        <dbReference type="EMBL" id="RVU21543.1"/>
    </source>
</evidence>
<keyword evidence="2" id="KW-0732">Signal</keyword>
<feature type="signal peptide" evidence="2">
    <location>
        <begin position="1"/>
        <end position="27"/>
    </location>
</feature>
<feature type="region of interest" description="Disordered" evidence="1">
    <location>
        <begin position="79"/>
        <end position="106"/>
    </location>
</feature>
<gene>
    <name evidence="3" type="ORF">EOE48_00335</name>
</gene>
<evidence type="ECO:0000256" key="1">
    <source>
        <dbReference type="SAM" id="MobiDB-lite"/>
    </source>
</evidence>
<name>A0A437PGZ7_9HYPH</name>
<evidence type="ECO:0000256" key="2">
    <source>
        <dbReference type="SAM" id="SignalP"/>
    </source>
</evidence>
<reference evidence="3 4" key="1">
    <citation type="submission" date="2019-01" db="EMBL/GenBank/DDBJ databases">
        <authorList>
            <person name="Chen W.-M."/>
        </authorList>
    </citation>
    <scope>NUCLEOTIDE SEQUENCE [LARGE SCALE GENOMIC DNA]</scope>
    <source>
        <strain evidence="3 4">TER-1</strain>
    </source>
</reference>
<accession>A0A437PGZ7</accession>
<organism evidence="3 4">
    <name type="scientific">Methylobacterium oryzihabitans</name>
    <dbReference type="NCBI Taxonomy" id="2499852"/>
    <lineage>
        <taxon>Bacteria</taxon>
        <taxon>Pseudomonadati</taxon>
        <taxon>Pseudomonadota</taxon>
        <taxon>Alphaproteobacteria</taxon>
        <taxon>Hyphomicrobiales</taxon>
        <taxon>Methylobacteriaceae</taxon>
        <taxon>Methylobacterium</taxon>
    </lineage>
</organism>
<proteinExistence type="predicted"/>
<comment type="caution">
    <text evidence="3">The sequence shown here is derived from an EMBL/GenBank/DDBJ whole genome shotgun (WGS) entry which is preliminary data.</text>
</comment>
<dbReference type="AlphaFoldDB" id="A0A437PGZ7"/>
<evidence type="ECO:0000313" key="4">
    <source>
        <dbReference type="Proteomes" id="UP000286997"/>
    </source>
</evidence>